<feature type="domain" description="BHLH" evidence="2">
    <location>
        <begin position="232"/>
        <end position="283"/>
    </location>
</feature>
<dbReference type="SMART" id="SM00353">
    <property type="entry name" value="HLH"/>
    <property type="match status" value="1"/>
</dbReference>
<reference evidence="3 4" key="1">
    <citation type="submission" date="2023-04" db="EMBL/GenBank/DDBJ databases">
        <title>Genome of Basidiobolus ranarum AG-B5.</title>
        <authorList>
            <person name="Stajich J.E."/>
            <person name="Carter-House D."/>
            <person name="Gryganskyi A."/>
        </authorList>
    </citation>
    <scope>NUCLEOTIDE SEQUENCE [LARGE SCALE GENOMIC DNA]</scope>
    <source>
        <strain evidence="3 4">AG-B5</strain>
    </source>
</reference>
<accession>A0ABR2VRH1</accession>
<evidence type="ECO:0000259" key="2">
    <source>
        <dbReference type="PROSITE" id="PS50888"/>
    </source>
</evidence>
<dbReference type="SUPFAM" id="SSF47459">
    <property type="entry name" value="HLH, helix-loop-helix DNA-binding domain"/>
    <property type="match status" value="1"/>
</dbReference>
<gene>
    <name evidence="3" type="ORF">K7432_012958</name>
</gene>
<dbReference type="InterPro" id="IPR011598">
    <property type="entry name" value="bHLH_dom"/>
</dbReference>
<dbReference type="EMBL" id="JASJQH010008075">
    <property type="protein sequence ID" value="KAK9695428.1"/>
    <property type="molecule type" value="Genomic_DNA"/>
</dbReference>
<dbReference type="Proteomes" id="UP001479436">
    <property type="component" value="Unassembled WGS sequence"/>
</dbReference>
<name>A0ABR2VRH1_9FUNG</name>
<proteinExistence type="predicted"/>
<feature type="compositionally biased region" description="Low complexity" evidence="1">
    <location>
        <begin position="12"/>
        <end position="22"/>
    </location>
</feature>
<keyword evidence="4" id="KW-1185">Reference proteome</keyword>
<comment type="caution">
    <text evidence="3">The sequence shown here is derived from an EMBL/GenBank/DDBJ whole genome shotgun (WGS) entry which is preliminary data.</text>
</comment>
<dbReference type="Gene3D" id="4.10.280.10">
    <property type="entry name" value="Helix-loop-helix DNA-binding domain"/>
    <property type="match status" value="1"/>
</dbReference>
<sequence length="305" mass="34521">MSHNSTLLARNSGRSQSESVSVKSQQDLAMAFSTTNNRYTSLSDTSFRSHHSSIAQYPTDLPIKRPFTYPCTVPGPLPGQNPWPAHNLNFQKQSLSNRYSTMETAPEEYHTQNIPFSRGLYHSSPSASTEDSSGTSVSDNYGMMMLSNEAVLGEYAEQAHFSHRKLSDSEVWPPNEVLYPFLCQTKSTHETGPCVPSTKHVEEPPGAYPLLPEGRTATEVSQESSKPDALHLRKMHHRTAEQRRRDDFKSSLAELGMLIPRAVHSRSNKLVLIKQAVDHIHYLQSEIRDREQEIERLKWVINHRP</sequence>
<evidence type="ECO:0000313" key="3">
    <source>
        <dbReference type="EMBL" id="KAK9695428.1"/>
    </source>
</evidence>
<evidence type="ECO:0000313" key="4">
    <source>
        <dbReference type="Proteomes" id="UP001479436"/>
    </source>
</evidence>
<feature type="region of interest" description="Disordered" evidence="1">
    <location>
        <begin position="1"/>
        <end position="22"/>
    </location>
</feature>
<protein>
    <recommendedName>
        <fullName evidence="2">BHLH domain-containing protein</fullName>
    </recommendedName>
</protein>
<dbReference type="PROSITE" id="PS50888">
    <property type="entry name" value="BHLH"/>
    <property type="match status" value="1"/>
</dbReference>
<evidence type="ECO:0000256" key="1">
    <source>
        <dbReference type="SAM" id="MobiDB-lite"/>
    </source>
</evidence>
<organism evidence="3 4">
    <name type="scientific">Basidiobolus ranarum</name>
    <dbReference type="NCBI Taxonomy" id="34480"/>
    <lineage>
        <taxon>Eukaryota</taxon>
        <taxon>Fungi</taxon>
        <taxon>Fungi incertae sedis</taxon>
        <taxon>Zoopagomycota</taxon>
        <taxon>Entomophthoromycotina</taxon>
        <taxon>Basidiobolomycetes</taxon>
        <taxon>Basidiobolales</taxon>
        <taxon>Basidiobolaceae</taxon>
        <taxon>Basidiobolus</taxon>
    </lineage>
</organism>
<dbReference type="InterPro" id="IPR036638">
    <property type="entry name" value="HLH_DNA-bd_sf"/>
</dbReference>
<dbReference type="Pfam" id="PF00010">
    <property type="entry name" value="HLH"/>
    <property type="match status" value="1"/>
</dbReference>